<dbReference type="InterPro" id="IPR044068">
    <property type="entry name" value="CB"/>
</dbReference>
<dbReference type="EMBL" id="CP007268">
    <property type="protein sequence ID" value="AHK80093.1"/>
    <property type="molecule type" value="Genomic_DNA"/>
</dbReference>
<dbReference type="OrthoDB" id="9801717at2"/>
<dbReference type="InterPro" id="IPR010998">
    <property type="entry name" value="Integrase_recombinase_N"/>
</dbReference>
<keyword evidence="9" id="KW-1185">Reference proteome</keyword>
<dbReference type="Proteomes" id="UP000019442">
    <property type="component" value="Chromosome"/>
</dbReference>
<dbReference type="InterPro" id="IPR050090">
    <property type="entry name" value="Tyrosine_recombinase_XerCD"/>
</dbReference>
<dbReference type="PROSITE" id="PS51898">
    <property type="entry name" value="TYR_RECOMBINASE"/>
    <property type="match status" value="1"/>
</dbReference>
<evidence type="ECO:0000256" key="4">
    <source>
        <dbReference type="ARBA" id="ARBA00023172"/>
    </source>
</evidence>
<dbReference type="GO" id="GO:0006310">
    <property type="term" value="P:DNA recombination"/>
    <property type="evidence" value="ECO:0007669"/>
    <property type="project" value="UniProtKB-KW"/>
</dbReference>
<dbReference type="PROSITE" id="PS51900">
    <property type="entry name" value="CB"/>
    <property type="match status" value="2"/>
</dbReference>
<evidence type="ECO:0000256" key="3">
    <source>
        <dbReference type="ARBA" id="ARBA00023125"/>
    </source>
</evidence>
<evidence type="ECO:0000256" key="1">
    <source>
        <dbReference type="ARBA" id="ARBA00008857"/>
    </source>
</evidence>
<dbReference type="InterPro" id="IPR002104">
    <property type="entry name" value="Integrase_catalytic"/>
</dbReference>
<evidence type="ECO:0000256" key="2">
    <source>
        <dbReference type="ARBA" id="ARBA00022908"/>
    </source>
</evidence>
<dbReference type="Gene3D" id="1.10.443.10">
    <property type="entry name" value="Intergrase catalytic core"/>
    <property type="match status" value="1"/>
</dbReference>
<gene>
    <name evidence="8" type="ORF">M911_14105</name>
</gene>
<organism evidence="8 9">
    <name type="scientific">Ectothiorhodospira haloalkaliphila</name>
    <dbReference type="NCBI Taxonomy" id="421628"/>
    <lineage>
        <taxon>Bacteria</taxon>
        <taxon>Pseudomonadati</taxon>
        <taxon>Pseudomonadota</taxon>
        <taxon>Gammaproteobacteria</taxon>
        <taxon>Chromatiales</taxon>
        <taxon>Ectothiorhodospiraceae</taxon>
        <taxon>Ectothiorhodospira</taxon>
    </lineage>
</organism>
<accession>W8KLQ4</accession>
<feature type="domain" description="Core-binding (CB)" evidence="7">
    <location>
        <begin position="16"/>
        <end position="97"/>
    </location>
</feature>
<evidence type="ECO:0000256" key="5">
    <source>
        <dbReference type="PROSITE-ProRule" id="PRU01248"/>
    </source>
</evidence>
<dbReference type="GO" id="GO:0003677">
    <property type="term" value="F:DNA binding"/>
    <property type="evidence" value="ECO:0007669"/>
    <property type="project" value="UniProtKB-UniRule"/>
</dbReference>
<dbReference type="GO" id="GO:0015074">
    <property type="term" value="P:DNA integration"/>
    <property type="evidence" value="ECO:0007669"/>
    <property type="project" value="UniProtKB-KW"/>
</dbReference>
<sequence length="410" mass="45645">MSDALGITLPETVERGSWASLRDPFRHRLIERGYALGTARMYEQAILQYERWAWPEPVAAIDAASVEEFLAYFRESWTKHQPSQLEGTVRAALRQLLKMLGRPIKRSVWCPQSSHMVALYDAYMADVAGLGESTRRYRRREAGNLLNALVSEGQTGLWSLSPSEVRDYVRERVEGLKPKSVGVISVAIRSFLRYGHLCGHCGPELARSVPGAASSCTRRLPKAFDPEVLRQLPASFDLTRATGQRDYAMCRVLMDLGIRTDEAARLQLDDIDWHRGTVTVPAGKSGRSNTLPLPSMTGEAIVAYLRGGRPRTQSRALFVHHRSRSGYPVTAATVRAALRAAFRRIGLPDSLSQVHRLRHSVATRLLETGTPLKSIADVLGHLSYDTTAGYLSVDVGRLRKVAMPWPENMS</sequence>
<evidence type="ECO:0000259" key="6">
    <source>
        <dbReference type="PROSITE" id="PS51898"/>
    </source>
</evidence>
<protein>
    <submittedName>
        <fullName evidence="8">Integrase</fullName>
    </submittedName>
</protein>
<evidence type="ECO:0000259" key="7">
    <source>
        <dbReference type="PROSITE" id="PS51900"/>
    </source>
</evidence>
<evidence type="ECO:0000313" key="9">
    <source>
        <dbReference type="Proteomes" id="UP000019442"/>
    </source>
</evidence>
<dbReference type="InterPro" id="IPR011010">
    <property type="entry name" value="DNA_brk_join_enz"/>
</dbReference>
<keyword evidence="2" id="KW-0229">DNA integration</keyword>
<reference evidence="8 9" key="1">
    <citation type="journal article" date="2014" name="J Genomics">
        <title>Draft Genome Sequence of the Extremely Halophilic Phototrophic Purple Sulfur Bacterium Halorhodospira halochloris.</title>
        <authorList>
            <person name="Singh K.S."/>
            <person name="Kirksey J."/>
            <person name="Hoff W.D."/>
            <person name="Deole R."/>
        </authorList>
    </citation>
    <scope>NUCLEOTIDE SEQUENCE [LARGE SCALE GENOMIC DNA]</scope>
    <source>
        <strain evidence="8 9">A</strain>
    </source>
</reference>
<dbReference type="Pfam" id="PF00589">
    <property type="entry name" value="Phage_integrase"/>
    <property type="match status" value="1"/>
</dbReference>
<dbReference type="AlphaFoldDB" id="W8KLQ4"/>
<reference evidence="9" key="2">
    <citation type="submission" date="2014-02" db="EMBL/GenBank/DDBJ databases">
        <title>Draft Genome Sequence of extremely halophilic bacteria Halorhodospira halochloris.</title>
        <authorList>
            <person name="Singh K.S."/>
        </authorList>
    </citation>
    <scope>NUCLEOTIDE SEQUENCE [LARGE SCALE GENOMIC DNA]</scope>
    <source>
        <strain evidence="9">A</strain>
    </source>
</reference>
<feature type="domain" description="Tyr recombinase" evidence="6">
    <location>
        <begin position="219"/>
        <end position="403"/>
    </location>
</feature>
<dbReference type="SUPFAM" id="SSF56349">
    <property type="entry name" value="DNA breaking-rejoining enzymes"/>
    <property type="match status" value="1"/>
</dbReference>
<dbReference type="PANTHER" id="PTHR30349:SF41">
    <property type="entry name" value="INTEGRASE_RECOMBINASE PROTEIN MJ0367-RELATED"/>
    <property type="match status" value="1"/>
</dbReference>
<dbReference type="HOGENOM" id="CLU_027562_23_3_6"/>
<name>W8KLQ4_9GAMM</name>
<keyword evidence="4" id="KW-0233">DNA recombination</keyword>
<proteinExistence type="inferred from homology"/>
<dbReference type="RefSeq" id="WP_025282618.1">
    <property type="nucleotide sequence ID" value="NZ_CP007268.1"/>
</dbReference>
<evidence type="ECO:0000313" key="8">
    <source>
        <dbReference type="EMBL" id="AHK80093.1"/>
    </source>
</evidence>
<feature type="domain" description="Core-binding (CB)" evidence="7">
    <location>
        <begin position="111"/>
        <end position="196"/>
    </location>
</feature>
<dbReference type="InterPro" id="IPR013762">
    <property type="entry name" value="Integrase-like_cat_sf"/>
</dbReference>
<keyword evidence="3 5" id="KW-0238">DNA-binding</keyword>
<dbReference type="KEGG" id="hhc:M911_14105"/>
<dbReference type="PANTHER" id="PTHR30349">
    <property type="entry name" value="PHAGE INTEGRASE-RELATED"/>
    <property type="match status" value="1"/>
</dbReference>
<comment type="similarity">
    <text evidence="1">Belongs to the 'phage' integrase family.</text>
</comment>
<dbReference type="Gene3D" id="1.10.150.130">
    <property type="match status" value="1"/>
</dbReference>